<dbReference type="PROSITE" id="PS50893">
    <property type="entry name" value="ABC_TRANSPORTER_2"/>
    <property type="match status" value="2"/>
</dbReference>
<dbReference type="Pfam" id="PF00005">
    <property type="entry name" value="ABC_tran"/>
    <property type="match status" value="2"/>
</dbReference>
<dbReference type="Gene3D" id="3.40.50.300">
    <property type="entry name" value="P-loop containing nucleotide triphosphate hydrolases"/>
    <property type="match status" value="2"/>
</dbReference>
<feature type="domain" description="ABC transporter" evidence="5">
    <location>
        <begin position="262"/>
        <end position="502"/>
    </location>
</feature>
<evidence type="ECO:0000256" key="1">
    <source>
        <dbReference type="ARBA" id="ARBA00022448"/>
    </source>
</evidence>
<keyword evidence="4 6" id="KW-0067">ATP-binding</keyword>
<dbReference type="InterPro" id="IPR050107">
    <property type="entry name" value="ABC_carbohydrate_import_ATPase"/>
</dbReference>
<feature type="domain" description="ABC transporter" evidence="5">
    <location>
        <begin position="10"/>
        <end position="244"/>
    </location>
</feature>
<name>A0A644V067_9ZZZZ</name>
<dbReference type="PANTHER" id="PTHR43790:SF9">
    <property type="entry name" value="GALACTOFURANOSE TRANSPORTER ATP-BINDING PROTEIN YTFR"/>
    <property type="match status" value="1"/>
</dbReference>
<keyword evidence="6" id="KW-0378">Hydrolase</keyword>
<evidence type="ECO:0000256" key="3">
    <source>
        <dbReference type="ARBA" id="ARBA00022741"/>
    </source>
</evidence>
<dbReference type="InterPro" id="IPR003439">
    <property type="entry name" value="ABC_transporter-like_ATP-bd"/>
</dbReference>
<dbReference type="PANTHER" id="PTHR43790">
    <property type="entry name" value="CARBOHYDRATE TRANSPORT ATP-BINDING PROTEIN MG119-RELATED"/>
    <property type="match status" value="1"/>
</dbReference>
<dbReference type="CDD" id="cd03216">
    <property type="entry name" value="ABC_Carb_Monos_I"/>
    <property type="match status" value="1"/>
</dbReference>
<dbReference type="InterPro" id="IPR017871">
    <property type="entry name" value="ABC_transporter-like_CS"/>
</dbReference>
<dbReference type="InterPro" id="IPR003593">
    <property type="entry name" value="AAA+_ATPase"/>
</dbReference>
<keyword evidence="1" id="KW-0813">Transport</keyword>
<dbReference type="EMBL" id="VSSQ01000193">
    <property type="protein sequence ID" value="MPL84718.1"/>
    <property type="molecule type" value="Genomic_DNA"/>
</dbReference>
<dbReference type="PROSITE" id="PS00211">
    <property type="entry name" value="ABC_TRANSPORTER_1"/>
    <property type="match status" value="1"/>
</dbReference>
<dbReference type="AlphaFoldDB" id="A0A644V067"/>
<evidence type="ECO:0000259" key="5">
    <source>
        <dbReference type="PROSITE" id="PS50893"/>
    </source>
</evidence>
<dbReference type="GO" id="GO:0016887">
    <property type="term" value="F:ATP hydrolysis activity"/>
    <property type="evidence" value="ECO:0007669"/>
    <property type="project" value="InterPro"/>
</dbReference>
<evidence type="ECO:0000256" key="2">
    <source>
        <dbReference type="ARBA" id="ARBA00022737"/>
    </source>
</evidence>
<sequence length="511" mass="53902">MQQNHPPEALRLERVAHTYGPNRVLNGIDLTVAPGEVLALVGENGAGKSTLMKIVAGYLTPGEGRASWQGAPVPADPRRAEAAGIVLVHQEFALIPDMTVAENILLGHEPTRLGLIDRKAMAETAREALRLLNSDIAPQSGLADLPVPSWQIVELAKAFAARPRLLLMDEPTAVLGAHETEALFTRIRAFAAGGGSVIFTSHRLDEVRLISDRVAVLRDGEITLNSPTAGLSEHDIASAMIGREMADLFPPLAPRPAAAPILAVAGLSVPRGFGAPIGDVSFDIAPGEILGVAGLVGAGRTEIFEGLVGLRPARARRFTLKGQDRPLPDAVGAWRLGLAYLTEDRKARGLLLDESLELNTSLTVGALQGGPAIDRAAEAARYARVQARYSIRAASPKLAVGRLSGGNQQKVLIAKTLASDPDVVILDEPTRGVDIGAKSQIYQVVADLAAQGKAVVVISSELPELIGLCHRIMVVASGRIAGIVAPPDGQRPTERQLLDLALGLAQQDISR</sequence>
<evidence type="ECO:0000256" key="4">
    <source>
        <dbReference type="ARBA" id="ARBA00022840"/>
    </source>
</evidence>
<protein>
    <submittedName>
        <fullName evidence="6">Xylose import ATP-binding protein XylG</fullName>
        <ecNumber evidence="6">3.6.3.17</ecNumber>
    </submittedName>
</protein>
<gene>
    <name evidence="6" type="primary">xylG_1</name>
    <name evidence="6" type="ORF">SDC9_30683</name>
</gene>
<keyword evidence="3" id="KW-0547">Nucleotide-binding</keyword>
<dbReference type="SUPFAM" id="SSF52540">
    <property type="entry name" value="P-loop containing nucleoside triphosphate hydrolases"/>
    <property type="match status" value="2"/>
</dbReference>
<organism evidence="6">
    <name type="scientific">bioreactor metagenome</name>
    <dbReference type="NCBI Taxonomy" id="1076179"/>
    <lineage>
        <taxon>unclassified sequences</taxon>
        <taxon>metagenomes</taxon>
        <taxon>ecological metagenomes</taxon>
    </lineage>
</organism>
<reference evidence="6" key="1">
    <citation type="submission" date="2019-08" db="EMBL/GenBank/DDBJ databases">
        <authorList>
            <person name="Kucharzyk K."/>
            <person name="Murdoch R.W."/>
            <person name="Higgins S."/>
            <person name="Loffler F."/>
        </authorList>
    </citation>
    <scope>NUCLEOTIDE SEQUENCE</scope>
</reference>
<dbReference type="EC" id="3.6.3.17" evidence="6"/>
<keyword evidence="2" id="KW-0677">Repeat</keyword>
<accession>A0A644V067</accession>
<comment type="caution">
    <text evidence="6">The sequence shown here is derived from an EMBL/GenBank/DDBJ whole genome shotgun (WGS) entry which is preliminary data.</text>
</comment>
<evidence type="ECO:0000313" key="6">
    <source>
        <dbReference type="EMBL" id="MPL84718.1"/>
    </source>
</evidence>
<dbReference type="SMART" id="SM00382">
    <property type="entry name" value="AAA"/>
    <property type="match status" value="2"/>
</dbReference>
<dbReference type="InterPro" id="IPR027417">
    <property type="entry name" value="P-loop_NTPase"/>
</dbReference>
<dbReference type="GO" id="GO:0005524">
    <property type="term" value="F:ATP binding"/>
    <property type="evidence" value="ECO:0007669"/>
    <property type="project" value="UniProtKB-KW"/>
</dbReference>
<proteinExistence type="predicted"/>
<dbReference type="CDD" id="cd03215">
    <property type="entry name" value="ABC_Carb_Monos_II"/>
    <property type="match status" value="1"/>
</dbReference>